<gene>
    <name evidence="2" type="ORF">IW261DRAFT_1558088</name>
</gene>
<name>A0AA39PMN8_9AGAR</name>
<dbReference type="AlphaFoldDB" id="A0AA39PMN8"/>
<accession>A0AA39PMN8</accession>
<reference evidence="2" key="1">
    <citation type="submission" date="2023-06" db="EMBL/GenBank/DDBJ databases">
        <authorList>
            <consortium name="Lawrence Berkeley National Laboratory"/>
            <person name="Ahrendt S."/>
            <person name="Sahu N."/>
            <person name="Indic B."/>
            <person name="Wong-Bajracharya J."/>
            <person name="Merenyi Z."/>
            <person name="Ke H.-M."/>
            <person name="Monk M."/>
            <person name="Kocsube S."/>
            <person name="Drula E."/>
            <person name="Lipzen A."/>
            <person name="Balint B."/>
            <person name="Henrissat B."/>
            <person name="Andreopoulos B."/>
            <person name="Martin F.M."/>
            <person name="Harder C.B."/>
            <person name="Rigling D."/>
            <person name="Ford K.L."/>
            <person name="Foster G.D."/>
            <person name="Pangilinan J."/>
            <person name="Papanicolaou A."/>
            <person name="Barry K."/>
            <person name="LaButti K."/>
            <person name="Viragh M."/>
            <person name="Koriabine M."/>
            <person name="Yan M."/>
            <person name="Riley R."/>
            <person name="Champramary S."/>
            <person name="Plett K.L."/>
            <person name="Tsai I.J."/>
            <person name="Slot J."/>
            <person name="Sipos G."/>
            <person name="Plett J."/>
            <person name="Nagy L.G."/>
            <person name="Grigoriev I.V."/>
        </authorList>
    </citation>
    <scope>NUCLEOTIDE SEQUENCE</scope>
    <source>
        <strain evidence="2">ICMP 16352</strain>
    </source>
</reference>
<feature type="region of interest" description="Disordered" evidence="1">
    <location>
        <begin position="138"/>
        <end position="164"/>
    </location>
</feature>
<evidence type="ECO:0000313" key="2">
    <source>
        <dbReference type="EMBL" id="KAK0487150.1"/>
    </source>
</evidence>
<dbReference type="SUPFAM" id="SSF57701">
    <property type="entry name" value="Zn2/Cys6 DNA-binding domain"/>
    <property type="match status" value="1"/>
</dbReference>
<protein>
    <submittedName>
        <fullName evidence="2">Uncharacterized protein</fullName>
    </submittedName>
</protein>
<dbReference type="EMBL" id="JAUEPR010000003">
    <property type="protein sequence ID" value="KAK0487150.1"/>
    <property type="molecule type" value="Genomic_DNA"/>
</dbReference>
<dbReference type="InterPro" id="IPR036864">
    <property type="entry name" value="Zn2-C6_fun-type_DNA-bd_sf"/>
</dbReference>
<sequence>MPSAVIPSFKLKFTISFFSRITRNVLVVEPVLGLSPDITETLSDSGATRYSQAVYSSLVYPRLALTGKEIIPGTDEEEEEFQEAAPPFVAMDANEDADGSLPPTRIAWRFRSPITALGRSPFLSSLFKLLGAPSALKTKKGSKSKSKFTNPPPNESAAKGTVQVSHSSRKTLKALKIKPAIEVLQSDVIATKVNHPRGPLKIRPLLTTLGVQGGGFGEEVPVNYQAVENGLKCIGVLIVLRDFGEFVEVDNVLWNKKMAPFVGEQYVQPCNQCHHKKTQCHKFLMNSVLCVHCHYTKLPCHVNKVPILNPLWHYCPQAYKTINAFESSMDTLSQHANALEEIVLNYMASLDAMAQLQGLCTQINHLCESLGTDTQVEEVIEEADDEGFDAGEVAEGEPGPSKKCKHSQK</sequence>
<organism evidence="2 3">
    <name type="scientific">Armillaria novae-zelandiae</name>
    <dbReference type="NCBI Taxonomy" id="153914"/>
    <lineage>
        <taxon>Eukaryota</taxon>
        <taxon>Fungi</taxon>
        <taxon>Dikarya</taxon>
        <taxon>Basidiomycota</taxon>
        <taxon>Agaricomycotina</taxon>
        <taxon>Agaricomycetes</taxon>
        <taxon>Agaricomycetidae</taxon>
        <taxon>Agaricales</taxon>
        <taxon>Marasmiineae</taxon>
        <taxon>Physalacriaceae</taxon>
        <taxon>Armillaria</taxon>
    </lineage>
</organism>
<keyword evidence="3" id="KW-1185">Reference proteome</keyword>
<feature type="region of interest" description="Disordered" evidence="1">
    <location>
        <begin position="384"/>
        <end position="409"/>
    </location>
</feature>
<dbReference type="GO" id="GO:0008270">
    <property type="term" value="F:zinc ion binding"/>
    <property type="evidence" value="ECO:0007669"/>
    <property type="project" value="InterPro"/>
</dbReference>
<feature type="compositionally biased region" description="Acidic residues" evidence="1">
    <location>
        <begin position="384"/>
        <end position="395"/>
    </location>
</feature>
<dbReference type="Proteomes" id="UP001175227">
    <property type="component" value="Unassembled WGS sequence"/>
</dbReference>
<proteinExistence type="predicted"/>
<evidence type="ECO:0000256" key="1">
    <source>
        <dbReference type="SAM" id="MobiDB-lite"/>
    </source>
</evidence>
<dbReference type="GO" id="GO:0000981">
    <property type="term" value="F:DNA-binding transcription factor activity, RNA polymerase II-specific"/>
    <property type="evidence" value="ECO:0007669"/>
    <property type="project" value="InterPro"/>
</dbReference>
<evidence type="ECO:0000313" key="3">
    <source>
        <dbReference type="Proteomes" id="UP001175227"/>
    </source>
</evidence>
<comment type="caution">
    <text evidence="2">The sequence shown here is derived from an EMBL/GenBank/DDBJ whole genome shotgun (WGS) entry which is preliminary data.</text>
</comment>